<evidence type="ECO:0000259" key="11">
    <source>
        <dbReference type="PROSITE" id="PS01180"/>
    </source>
</evidence>
<dbReference type="Gene3D" id="2.170.130.20">
    <property type="entry name" value="LCCL-like domain"/>
    <property type="match status" value="1"/>
</dbReference>
<evidence type="ECO:0000256" key="10">
    <source>
        <dbReference type="SAM" id="SignalP"/>
    </source>
</evidence>
<evidence type="ECO:0000256" key="1">
    <source>
        <dbReference type="ARBA" id="ARBA00004479"/>
    </source>
</evidence>
<dbReference type="Proteomes" id="UP001205998">
    <property type="component" value="Unassembled WGS sequence"/>
</dbReference>
<feature type="disulfide bond" evidence="7">
    <location>
        <begin position="87"/>
        <end position="114"/>
    </location>
</feature>
<dbReference type="Pfam" id="PF03815">
    <property type="entry name" value="LCCL"/>
    <property type="match status" value="1"/>
</dbReference>
<dbReference type="SMART" id="SM00231">
    <property type="entry name" value="FA58C"/>
    <property type="match status" value="1"/>
</dbReference>
<dbReference type="SMART" id="SM00042">
    <property type="entry name" value="CUB"/>
    <property type="match status" value="1"/>
</dbReference>
<dbReference type="InterPro" id="IPR035914">
    <property type="entry name" value="Sperma_CUB_dom_sf"/>
</dbReference>
<keyword evidence="10" id="KW-0732">Signal</keyword>
<dbReference type="GO" id="GO:0038023">
    <property type="term" value="F:signaling receptor activity"/>
    <property type="evidence" value="ECO:0007669"/>
    <property type="project" value="TreeGrafter"/>
</dbReference>
<dbReference type="InterPro" id="IPR036609">
    <property type="entry name" value="LCCL_sf"/>
</dbReference>
<dbReference type="InterPro" id="IPR050633">
    <property type="entry name" value="Neuropilin_MCO_CoagFactor"/>
</dbReference>
<comment type="caution">
    <text evidence="7">Lacks conserved residue(s) required for the propagation of feature annotation.</text>
</comment>
<gene>
    <name evidence="14" type="ORF">C0J50_3308</name>
</gene>
<keyword evidence="6 7" id="KW-1015">Disulfide bond</keyword>
<accession>A0AAD5AEC5</accession>
<dbReference type="AlphaFoldDB" id="A0AAD5AEC5"/>
<sequence length="777" mass="86268">MFANRSFSNLVLLCVTISQLTLADRAESSAVGNSAERARETHSVPPPTLIPKTCCSQQLTIMGSLRILRRSRIPLLTAELRLTQDGCGQSDLGPQSGLLSSKNYPNEYPNNSLCEWKIRVHDSLRIVLKFEDVSVEGVDCETDYLKVFKESHGTTFVYWQYCGVPKPHPTAASQPLYTDANELTVSYRTSRHSSGRGFQLSYTTINRTELLTCADKGSHFSLVRYRKFCPAGCGAAAGDVAGDVSQGYRHTSVLCKAAVHAGIFPDQFGGAIAVEEHRGLRYYESVRANGIQSKTGSLSDTLFTFVTNDCSRQMVLHPVSTSKSWDDFDGIRSDWSRGLSHSVSPTGIWDNESASKHWLQLDLGEKKRITGILTKGLDSGYYVKSYKIVYKEKSRWRTYAQYNSSEDMIFEGNVDKLYQKRNTFHPSFAARYVRVVPLQWHQGIGLSTELLGCTNLRDPPVVFKGVNVTSQVTQEVFSNRPKTKEKEIPEPLPQSDLVKLIIIVVSAVLCVVLVLVFAICGFKLLQKKKSKENGYDAADLPQTGCWKQVKPPSARQQSTEFTFSYSSEKEHLPKIDLVTSDMADYQQPLMLGVGTVSRKGSTFRPIDTDNPKENPGEATSHYDYLHTANQYALPLTNQEPEYATPIIERHTFRKDVFPDPSYSVPGVVLSKSSSFKAADNGNYRKVVGENQSGGYQTPQIKRDRLNHSDGAKPGRSNHSAEGVYDSPKGRNPAVLQNGGCSEYQRPKAKGFLATRDCRINASIPHRPDPEGSSLSGT</sequence>
<dbReference type="Pfam" id="PF00431">
    <property type="entry name" value="CUB"/>
    <property type="match status" value="1"/>
</dbReference>
<evidence type="ECO:0000256" key="7">
    <source>
        <dbReference type="PROSITE-ProRule" id="PRU00059"/>
    </source>
</evidence>
<evidence type="ECO:0000259" key="12">
    <source>
        <dbReference type="PROSITE" id="PS50022"/>
    </source>
</evidence>
<evidence type="ECO:0000256" key="2">
    <source>
        <dbReference type="ARBA" id="ARBA00022553"/>
    </source>
</evidence>
<dbReference type="InterPro" id="IPR008979">
    <property type="entry name" value="Galactose-bd-like_sf"/>
</dbReference>
<dbReference type="GO" id="GO:0005886">
    <property type="term" value="C:plasma membrane"/>
    <property type="evidence" value="ECO:0007669"/>
    <property type="project" value="TreeGrafter"/>
</dbReference>
<dbReference type="CDD" id="cd00057">
    <property type="entry name" value="FA58C"/>
    <property type="match status" value="1"/>
</dbReference>
<keyword evidence="15" id="KW-1185">Reference proteome</keyword>
<keyword evidence="2" id="KW-0597">Phosphoprotein</keyword>
<dbReference type="PROSITE" id="PS01180">
    <property type="entry name" value="CUB"/>
    <property type="match status" value="1"/>
</dbReference>
<comment type="caution">
    <text evidence="14">The sequence shown here is derived from an EMBL/GenBank/DDBJ whole genome shotgun (WGS) entry which is preliminary data.</text>
</comment>
<feature type="compositionally biased region" description="Polar residues" evidence="8">
    <location>
        <begin position="689"/>
        <end position="699"/>
    </location>
</feature>
<organism evidence="14 15">
    <name type="scientific">Silurus asotus</name>
    <name type="common">Amur catfish</name>
    <name type="synonym">Parasilurus asotus</name>
    <dbReference type="NCBI Taxonomy" id="30991"/>
    <lineage>
        <taxon>Eukaryota</taxon>
        <taxon>Metazoa</taxon>
        <taxon>Chordata</taxon>
        <taxon>Craniata</taxon>
        <taxon>Vertebrata</taxon>
        <taxon>Euteleostomi</taxon>
        <taxon>Actinopterygii</taxon>
        <taxon>Neopterygii</taxon>
        <taxon>Teleostei</taxon>
        <taxon>Ostariophysi</taxon>
        <taxon>Siluriformes</taxon>
        <taxon>Siluridae</taxon>
        <taxon>Silurus</taxon>
    </lineage>
</organism>
<evidence type="ECO:0000313" key="15">
    <source>
        <dbReference type="Proteomes" id="UP001205998"/>
    </source>
</evidence>
<evidence type="ECO:0000259" key="13">
    <source>
        <dbReference type="PROSITE" id="PS50820"/>
    </source>
</evidence>
<dbReference type="SUPFAM" id="SSF49785">
    <property type="entry name" value="Galactose-binding domain-like"/>
    <property type="match status" value="1"/>
</dbReference>
<protein>
    <submittedName>
        <fullName evidence="14">Discoidin, CUB and LCCL domain-containing protein 1 isoform X1</fullName>
    </submittedName>
</protein>
<keyword evidence="5 9" id="KW-0472">Membrane</keyword>
<evidence type="ECO:0000256" key="4">
    <source>
        <dbReference type="ARBA" id="ARBA00022989"/>
    </source>
</evidence>
<proteinExistence type="predicted"/>
<reference evidence="14" key="1">
    <citation type="submission" date="2018-07" db="EMBL/GenBank/DDBJ databases">
        <title>Comparative genomics of catfishes provides insights into carnivory and benthic adaptation.</title>
        <authorList>
            <person name="Zhang Y."/>
            <person name="Wang D."/>
            <person name="Peng Z."/>
            <person name="Zheng S."/>
            <person name="Shao F."/>
            <person name="Tao W."/>
        </authorList>
    </citation>
    <scope>NUCLEOTIDE SEQUENCE</scope>
    <source>
        <strain evidence="14">Chongqing</strain>
    </source>
</reference>
<dbReference type="FunFam" id="2.60.120.290:FF:000005">
    <property type="entry name" value="Procollagen C-endopeptidase enhancer 1"/>
    <property type="match status" value="1"/>
</dbReference>
<dbReference type="PROSITE" id="PS50022">
    <property type="entry name" value="FA58C_3"/>
    <property type="match status" value="1"/>
</dbReference>
<evidence type="ECO:0000256" key="6">
    <source>
        <dbReference type="ARBA" id="ARBA00023157"/>
    </source>
</evidence>
<dbReference type="SUPFAM" id="SSF69848">
    <property type="entry name" value="LCCL domain"/>
    <property type="match status" value="1"/>
</dbReference>
<feature type="region of interest" description="Disordered" evidence="8">
    <location>
        <begin position="685"/>
        <end position="745"/>
    </location>
</feature>
<keyword evidence="4 9" id="KW-1133">Transmembrane helix</keyword>
<dbReference type="InterPro" id="IPR000421">
    <property type="entry name" value="FA58C"/>
</dbReference>
<feature type="domain" description="F5/8 type C" evidence="12">
    <location>
        <begin position="349"/>
        <end position="453"/>
    </location>
</feature>
<feature type="transmembrane region" description="Helical" evidence="9">
    <location>
        <begin position="500"/>
        <end position="522"/>
    </location>
</feature>
<dbReference type="PROSITE" id="PS50820">
    <property type="entry name" value="LCCL"/>
    <property type="match status" value="1"/>
</dbReference>
<dbReference type="InterPro" id="IPR004043">
    <property type="entry name" value="LCCL"/>
</dbReference>
<evidence type="ECO:0000313" key="14">
    <source>
        <dbReference type="EMBL" id="KAI5615083.1"/>
    </source>
</evidence>
<evidence type="ECO:0000256" key="3">
    <source>
        <dbReference type="ARBA" id="ARBA00022692"/>
    </source>
</evidence>
<evidence type="ECO:0000256" key="5">
    <source>
        <dbReference type="ARBA" id="ARBA00023136"/>
    </source>
</evidence>
<dbReference type="Pfam" id="PF00754">
    <property type="entry name" value="F5_F8_type_C"/>
    <property type="match status" value="1"/>
</dbReference>
<feature type="domain" description="LCCL" evidence="13">
    <location>
        <begin position="207"/>
        <end position="303"/>
    </location>
</feature>
<dbReference type="PANTHER" id="PTHR46806">
    <property type="entry name" value="F5/8 TYPE C DOMAIN-CONTAINING PROTEIN"/>
    <property type="match status" value="1"/>
</dbReference>
<dbReference type="Gene3D" id="2.60.120.260">
    <property type="entry name" value="Galactose-binding domain-like"/>
    <property type="match status" value="1"/>
</dbReference>
<feature type="chain" id="PRO_5042149211" evidence="10">
    <location>
        <begin position="24"/>
        <end position="777"/>
    </location>
</feature>
<dbReference type="SMART" id="SM00603">
    <property type="entry name" value="LCCL"/>
    <property type="match status" value="1"/>
</dbReference>
<evidence type="ECO:0000256" key="9">
    <source>
        <dbReference type="SAM" id="Phobius"/>
    </source>
</evidence>
<keyword evidence="3 9" id="KW-0812">Transmembrane</keyword>
<dbReference type="CDD" id="cd00041">
    <property type="entry name" value="CUB"/>
    <property type="match status" value="1"/>
</dbReference>
<dbReference type="EMBL" id="MU556250">
    <property type="protein sequence ID" value="KAI5615083.1"/>
    <property type="molecule type" value="Genomic_DNA"/>
</dbReference>
<dbReference type="InterPro" id="IPR000859">
    <property type="entry name" value="CUB_dom"/>
</dbReference>
<feature type="signal peptide" evidence="10">
    <location>
        <begin position="1"/>
        <end position="23"/>
    </location>
</feature>
<evidence type="ECO:0000256" key="8">
    <source>
        <dbReference type="SAM" id="MobiDB-lite"/>
    </source>
</evidence>
<feature type="compositionally biased region" description="Basic and acidic residues" evidence="8">
    <location>
        <begin position="700"/>
        <end position="712"/>
    </location>
</feature>
<dbReference type="PANTHER" id="PTHR46806:SF1">
    <property type="entry name" value="DISCOIDIN, CUB AND LCCL DOMAIN-CONTAINING PROTEIN 1"/>
    <property type="match status" value="1"/>
</dbReference>
<feature type="domain" description="CUB" evidence="11">
    <location>
        <begin position="87"/>
        <end position="205"/>
    </location>
</feature>
<name>A0AAD5AEC5_SILAS</name>
<dbReference type="SUPFAM" id="SSF49854">
    <property type="entry name" value="Spermadhesin, CUB domain"/>
    <property type="match status" value="1"/>
</dbReference>
<comment type="subcellular location">
    <subcellularLocation>
        <location evidence="1">Membrane</location>
        <topology evidence="1">Single-pass type I membrane protein</topology>
    </subcellularLocation>
</comment>
<dbReference type="Gene3D" id="2.60.120.290">
    <property type="entry name" value="Spermadhesin, CUB domain"/>
    <property type="match status" value="1"/>
</dbReference>